<sequence length="52" mass="5964">MQEVLMFIMIKTRMNRNGNAVYAEKSKNIAGLQFPADNIKKILRVNSVVVRI</sequence>
<evidence type="ECO:0000313" key="1">
    <source>
        <dbReference type="EMBL" id="MPN59835.1"/>
    </source>
</evidence>
<gene>
    <name evidence="1" type="ORF">SDC9_207557</name>
</gene>
<proteinExistence type="predicted"/>
<organism evidence="1">
    <name type="scientific">bioreactor metagenome</name>
    <dbReference type="NCBI Taxonomy" id="1076179"/>
    <lineage>
        <taxon>unclassified sequences</taxon>
        <taxon>metagenomes</taxon>
        <taxon>ecological metagenomes</taxon>
    </lineage>
</organism>
<dbReference type="EMBL" id="VSSQ01134300">
    <property type="protein sequence ID" value="MPN59835.1"/>
    <property type="molecule type" value="Genomic_DNA"/>
</dbReference>
<accession>A0A645J801</accession>
<protein>
    <submittedName>
        <fullName evidence="1">Uncharacterized protein</fullName>
    </submittedName>
</protein>
<reference evidence="1" key="1">
    <citation type="submission" date="2019-08" db="EMBL/GenBank/DDBJ databases">
        <authorList>
            <person name="Kucharzyk K."/>
            <person name="Murdoch R.W."/>
            <person name="Higgins S."/>
            <person name="Loffler F."/>
        </authorList>
    </citation>
    <scope>NUCLEOTIDE SEQUENCE</scope>
</reference>
<comment type="caution">
    <text evidence="1">The sequence shown here is derived from an EMBL/GenBank/DDBJ whole genome shotgun (WGS) entry which is preliminary data.</text>
</comment>
<dbReference type="AlphaFoldDB" id="A0A645J801"/>
<name>A0A645J801_9ZZZZ</name>